<keyword evidence="3 4" id="KW-0418">Kinase</keyword>
<dbReference type="PANTHER" id="PTHR12400:SF26">
    <property type="entry name" value="KINASE"/>
    <property type="match status" value="1"/>
</dbReference>
<evidence type="ECO:0000256" key="4">
    <source>
        <dbReference type="RuleBase" id="RU363090"/>
    </source>
</evidence>
<dbReference type="InterPro" id="IPR038286">
    <property type="entry name" value="IPK_sf"/>
</dbReference>
<dbReference type="GO" id="GO:0046854">
    <property type="term" value="P:phosphatidylinositol phosphate biosynthetic process"/>
    <property type="evidence" value="ECO:0007669"/>
    <property type="project" value="TreeGrafter"/>
</dbReference>
<dbReference type="InterPro" id="IPR005522">
    <property type="entry name" value="IPK"/>
</dbReference>
<dbReference type="AlphaFoldDB" id="A0AAE1D2F8"/>
<dbReference type="PANTHER" id="PTHR12400">
    <property type="entry name" value="INOSITOL POLYPHOSPHATE KINASE"/>
    <property type="match status" value="1"/>
</dbReference>
<dbReference type="GO" id="GO:0005634">
    <property type="term" value="C:nucleus"/>
    <property type="evidence" value="ECO:0007669"/>
    <property type="project" value="TreeGrafter"/>
</dbReference>
<dbReference type="Pfam" id="PF03770">
    <property type="entry name" value="IPK"/>
    <property type="match status" value="1"/>
</dbReference>
<dbReference type="GO" id="GO:0032958">
    <property type="term" value="P:inositol phosphate biosynthetic process"/>
    <property type="evidence" value="ECO:0007669"/>
    <property type="project" value="InterPro"/>
</dbReference>
<organism evidence="5 6">
    <name type="scientific">Elysia crispata</name>
    <name type="common">lettuce slug</name>
    <dbReference type="NCBI Taxonomy" id="231223"/>
    <lineage>
        <taxon>Eukaryota</taxon>
        <taxon>Metazoa</taxon>
        <taxon>Spiralia</taxon>
        <taxon>Lophotrochozoa</taxon>
        <taxon>Mollusca</taxon>
        <taxon>Gastropoda</taxon>
        <taxon>Heterobranchia</taxon>
        <taxon>Euthyneura</taxon>
        <taxon>Panpulmonata</taxon>
        <taxon>Sacoglossa</taxon>
        <taxon>Placobranchoidea</taxon>
        <taxon>Plakobranchidae</taxon>
        <taxon>Elysia</taxon>
    </lineage>
</organism>
<reference evidence="5" key="1">
    <citation type="journal article" date="2023" name="G3 (Bethesda)">
        <title>A reference genome for the long-term kleptoplast-retaining sea slug Elysia crispata morphotype clarki.</title>
        <authorList>
            <person name="Eastman K.E."/>
            <person name="Pendleton A.L."/>
            <person name="Shaikh M.A."/>
            <person name="Suttiyut T."/>
            <person name="Ogas R."/>
            <person name="Tomko P."/>
            <person name="Gavelis G."/>
            <person name="Widhalm J.R."/>
            <person name="Wisecaver J.H."/>
        </authorList>
    </citation>
    <scope>NUCLEOTIDE SEQUENCE</scope>
    <source>
        <strain evidence="5">ECLA1</strain>
    </source>
</reference>
<dbReference type="EC" id="2.7.-.-" evidence="4"/>
<proteinExistence type="inferred from homology"/>
<evidence type="ECO:0000256" key="1">
    <source>
        <dbReference type="ARBA" id="ARBA00007374"/>
    </source>
</evidence>
<comment type="similarity">
    <text evidence="1 4">Belongs to the inositol phosphokinase (IPK) family.</text>
</comment>
<dbReference type="GO" id="GO:0000828">
    <property type="term" value="F:inositol hexakisphosphate kinase activity"/>
    <property type="evidence" value="ECO:0007669"/>
    <property type="project" value="TreeGrafter"/>
</dbReference>
<dbReference type="Gene3D" id="3.30.470.160">
    <property type="entry name" value="Inositol polyphosphate kinase"/>
    <property type="match status" value="1"/>
</dbReference>
<dbReference type="Proteomes" id="UP001283361">
    <property type="component" value="Unassembled WGS sequence"/>
</dbReference>
<sequence>MQEYRVSLYTVQPFRQVLGPVYVTPSVLRSNIMQAALDLSAPASSVLIQNRKNAWIQLAGHPGAFAPAGPNTIWKKRIAKENYETLAYTALKEFPQSCYITPIFYREVEYNGEFFIEMEDLLHHFNDPSIMDIKMGTRTFLEAEVKNPTLRADLYEKMIKVEPQAPTEQERDQGAITKLRYMQFRERESSTASQGFRIEAIRMTGEPPNTNLKRVKTKEEVSHFIKKFVTGHEVVIPVLHRRLVDIREKFESISFFKTHEVIGSSLLIMYDRNNNAGVWMIDFAKTIPLEDITVNHRSPWELGNHEDGYLFGLDRLIEIFAELEENLEDVVMVNQEKPKKAPDDDPEQVSS</sequence>
<evidence type="ECO:0000256" key="3">
    <source>
        <dbReference type="ARBA" id="ARBA00022777"/>
    </source>
</evidence>
<name>A0AAE1D2F8_9GAST</name>
<evidence type="ECO:0000313" key="6">
    <source>
        <dbReference type="Proteomes" id="UP001283361"/>
    </source>
</evidence>
<accession>A0AAE1D2F8</accession>
<gene>
    <name evidence="5" type="ORF">RRG08_046224</name>
</gene>
<keyword evidence="2 4" id="KW-0808">Transferase</keyword>
<keyword evidence="6" id="KW-1185">Reference proteome</keyword>
<evidence type="ECO:0000313" key="5">
    <source>
        <dbReference type="EMBL" id="KAK3751952.1"/>
    </source>
</evidence>
<protein>
    <recommendedName>
        <fullName evidence="4">Kinase</fullName>
        <ecNumber evidence="4">2.7.-.-</ecNumber>
    </recommendedName>
</protein>
<dbReference type="SUPFAM" id="SSF56104">
    <property type="entry name" value="SAICAR synthase-like"/>
    <property type="match status" value="1"/>
</dbReference>
<dbReference type="GO" id="GO:0005737">
    <property type="term" value="C:cytoplasm"/>
    <property type="evidence" value="ECO:0007669"/>
    <property type="project" value="TreeGrafter"/>
</dbReference>
<evidence type="ECO:0000256" key="2">
    <source>
        <dbReference type="ARBA" id="ARBA00022679"/>
    </source>
</evidence>
<dbReference type="EMBL" id="JAWDGP010005803">
    <property type="protein sequence ID" value="KAK3751952.1"/>
    <property type="molecule type" value="Genomic_DNA"/>
</dbReference>
<comment type="caution">
    <text evidence="5">The sequence shown here is derived from an EMBL/GenBank/DDBJ whole genome shotgun (WGS) entry which is preliminary data.</text>
</comment>